<name>A0A0K1Q5A0_9BACT</name>
<evidence type="ECO:0000313" key="1">
    <source>
        <dbReference type="EMBL" id="AKV00894.1"/>
    </source>
</evidence>
<dbReference type="STRING" id="1391654.AKJ09_07557"/>
<dbReference type="KEGG" id="llu:AKJ09_07557"/>
<accession>A0A0K1Q5A0</accession>
<dbReference type="Proteomes" id="UP000064967">
    <property type="component" value="Chromosome"/>
</dbReference>
<protein>
    <submittedName>
        <fullName evidence="1">Uncharacterized protein</fullName>
    </submittedName>
</protein>
<keyword evidence="2" id="KW-1185">Reference proteome</keyword>
<sequence>MGGVEPDATPVLALSHIGPHPYFSRRACVCAEELFEKAFTEMREKWIIVGSRGKYG</sequence>
<dbReference type="EMBL" id="CP012333">
    <property type="protein sequence ID" value="AKV00894.1"/>
    <property type="molecule type" value="Genomic_DNA"/>
</dbReference>
<organism evidence="1 2">
    <name type="scientific">Labilithrix luteola</name>
    <dbReference type="NCBI Taxonomy" id="1391654"/>
    <lineage>
        <taxon>Bacteria</taxon>
        <taxon>Pseudomonadati</taxon>
        <taxon>Myxococcota</taxon>
        <taxon>Polyangia</taxon>
        <taxon>Polyangiales</taxon>
        <taxon>Labilitrichaceae</taxon>
        <taxon>Labilithrix</taxon>
    </lineage>
</organism>
<reference evidence="1 2" key="1">
    <citation type="submission" date="2015-08" db="EMBL/GenBank/DDBJ databases">
        <authorList>
            <person name="Babu N.S."/>
            <person name="Beckwith C.J."/>
            <person name="Beseler K.G."/>
            <person name="Brison A."/>
            <person name="Carone J.V."/>
            <person name="Caskin T.P."/>
            <person name="Diamond M."/>
            <person name="Durham M.E."/>
            <person name="Foxe J.M."/>
            <person name="Go M."/>
            <person name="Henderson B.A."/>
            <person name="Jones I.B."/>
            <person name="McGettigan J.A."/>
            <person name="Micheletti S.J."/>
            <person name="Nasrallah M.E."/>
            <person name="Ortiz D."/>
            <person name="Piller C.R."/>
            <person name="Privatt S.R."/>
            <person name="Schneider S.L."/>
            <person name="Sharp S."/>
            <person name="Smith T.C."/>
            <person name="Stanton J.D."/>
            <person name="Ullery H.E."/>
            <person name="Wilson R.J."/>
            <person name="Serrano M.G."/>
            <person name="Buck G."/>
            <person name="Lee V."/>
            <person name="Wang Y."/>
            <person name="Carvalho R."/>
            <person name="Voegtly L."/>
            <person name="Shi R."/>
            <person name="Duckworth R."/>
            <person name="Johnson A."/>
            <person name="Loviza R."/>
            <person name="Walstead R."/>
            <person name="Shah Z."/>
            <person name="Kiflezghi M."/>
            <person name="Wade K."/>
            <person name="Ball S.L."/>
            <person name="Bradley K.W."/>
            <person name="Asai D.J."/>
            <person name="Bowman C.A."/>
            <person name="Russell D.A."/>
            <person name="Pope W.H."/>
            <person name="Jacobs-Sera D."/>
            <person name="Hendrix R.W."/>
            <person name="Hatfull G.F."/>
        </authorList>
    </citation>
    <scope>NUCLEOTIDE SEQUENCE [LARGE SCALE GENOMIC DNA]</scope>
    <source>
        <strain evidence="1 2">DSM 27648</strain>
    </source>
</reference>
<proteinExistence type="predicted"/>
<gene>
    <name evidence="1" type="ORF">AKJ09_07557</name>
</gene>
<dbReference type="AlphaFoldDB" id="A0A0K1Q5A0"/>
<evidence type="ECO:0000313" key="2">
    <source>
        <dbReference type="Proteomes" id="UP000064967"/>
    </source>
</evidence>